<dbReference type="PANTHER" id="PTHR37466">
    <property type="entry name" value="SLR1628 PROTEIN"/>
    <property type="match status" value="1"/>
</dbReference>
<evidence type="ECO:0000313" key="1">
    <source>
        <dbReference type="EMBL" id="GGE16957.1"/>
    </source>
</evidence>
<comment type="caution">
    <text evidence="1">The sequence shown here is derived from an EMBL/GenBank/DDBJ whole genome shotgun (WGS) entry which is preliminary data.</text>
</comment>
<keyword evidence="2" id="KW-1185">Reference proteome</keyword>
<organism evidence="1 2">
    <name type="scientific">Psychroflexus salis</name>
    <dbReference type="NCBI Taxonomy" id="1526574"/>
    <lineage>
        <taxon>Bacteria</taxon>
        <taxon>Pseudomonadati</taxon>
        <taxon>Bacteroidota</taxon>
        <taxon>Flavobacteriia</taxon>
        <taxon>Flavobacteriales</taxon>
        <taxon>Flavobacteriaceae</taxon>
        <taxon>Psychroflexus</taxon>
    </lineage>
</organism>
<dbReference type="Gene3D" id="3.30.56.110">
    <property type="entry name" value="Protein of unknown function DUF2237"/>
    <property type="match status" value="1"/>
</dbReference>
<dbReference type="RefSeq" id="WP_188406496.1">
    <property type="nucleotide sequence ID" value="NZ_BMGL01000010.1"/>
</dbReference>
<evidence type="ECO:0008006" key="3">
    <source>
        <dbReference type="Google" id="ProtNLM"/>
    </source>
</evidence>
<dbReference type="PANTHER" id="PTHR37466:SF1">
    <property type="entry name" value="SLR1628 PROTEIN"/>
    <property type="match status" value="1"/>
</dbReference>
<dbReference type="Proteomes" id="UP000599688">
    <property type="component" value="Unassembled WGS sequence"/>
</dbReference>
<sequence>MQKNVLGTTLKSCSTDPMTGVLRDGFCSYVSQDNGLHIIAAQVTEGFLTWNKVRGNDLITPKPQWNFPGLKPGDWWCVCMGVWLKSKEAGHGLHIKLESCHEKVLDYVSLEDLKIWAV</sequence>
<reference evidence="1 2" key="1">
    <citation type="journal article" date="2014" name="Int. J. Syst. Evol. Microbiol.">
        <title>Complete genome sequence of Corynebacterium casei LMG S-19264T (=DSM 44701T), isolated from a smear-ripened cheese.</title>
        <authorList>
            <consortium name="US DOE Joint Genome Institute (JGI-PGF)"/>
            <person name="Walter F."/>
            <person name="Albersmeier A."/>
            <person name="Kalinowski J."/>
            <person name="Ruckert C."/>
        </authorList>
    </citation>
    <scope>NUCLEOTIDE SEQUENCE [LARGE SCALE GENOMIC DNA]</scope>
    <source>
        <strain evidence="1 2">CGMCC 1.12925</strain>
    </source>
</reference>
<protein>
    <recommendedName>
        <fullName evidence="3">DUF2237 domain-containing protein</fullName>
    </recommendedName>
</protein>
<proteinExistence type="predicted"/>
<dbReference type="EMBL" id="BMGL01000010">
    <property type="protein sequence ID" value="GGE16957.1"/>
    <property type="molecule type" value="Genomic_DNA"/>
</dbReference>
<dbReference type="InterPro" id="IPR018714">
    <property type="entry name" value="DUF2237"/>
</dbReference>
<dbReference type="AlphaFoldDB" id="A0A916ZWZ7"/>
<dbReference type="Pfam" id="PF09996">
    <property type="entry name" value="DUF2237"/>
    <property type="match status" value="1"/>
</dbReference>
<accession>A0A916ZWZ7</accession>
<name>A0A916ZWZ7_9FLAO</name>
<evidence type="ECO:0000313" key="2">
    <source>
        <dbReference type="Proteomes" id="UP000599688"/>
    </source>
</evidence>
<gene>
    <name evidence="1" type="ORF">GCM10010831_17800</name>
</gene>